<feature type="transmembrane region" description="Helical" evidence="1">
    <location>
        <begin position="20"/>
        <end position="46"/>
    </location>
</feature>
<organism evidence="2">
    <name type="scientific">marine sediment metagenome</name>
    <dbReference type="NCBI Taxonomy" id="412755"/>
    <lineage>
        <taxon>unclassified sequences</taxon>
        <taxon>metagenomes</taxon>
        <taxon>ecological metagenomes</taxon>
    </lineage>
</organism>
<keyword evidence="1" id="KW-0812">Transmembrane</keyword>
<dbReference type="AlphaFoldDB" id="X1C3I7"/>
<name>X1C3I7_9ZZZZ</name>
<sequence>MKNKKPIAHYSLPITNSGFGILEALIASGIIAIFAGGIVILGNMALRSVVINKHRLQAAYLAQEAVELVRNIRDSNWVDGDADTECDDGINDSGGNSLKLGKDPDDNWELVSGFEIIPLNNVIFTRKIRITKYIDSLDPLRKRTADIEVEILWEDYGKSKDVTINSIITDWMIY</sequence>
<evidence type="ECO:0000256" key="1">
    <source>
        <dbReference type="SAM" id="Phobius"/>
    </source>
</evidence>
<comment type="caution">
    <text evidence="2">The sequence shown here is derived from an EMBL/GenBank/DDBJ whole genome shotgun (WGS) entry which is preliminary data.</text>
</comment>
<proteinExistence type="predicted"/>
<reference evidence="2" key="1">
    <citation type="journal article" date="2014" name="Front. Microbiol.">
        <title>High frequency of phylogenetically diverse reductive dehalogenase-homologous genes in deep subseafloor sedimentary metagenomes.</title>
        <authorList>
            <person name="Kawai M."/>
            <person name="Futagami T."/>
            <person name="Toyoda A."/>
            <person name="Takaki Y."/>
            <person name="Nishi S."/>
            <person name="Hori S."/>
            <person name="Arai W."/>
            <person name="Tsubouchi T."/>
            <person name="Morono Y."/>
            <person name="Uchiyama I."/>
            <person name="Ito T."/>
            <person name="Fujiyama A."/>
            <person name="Inagaki F."/>
            <person name="Takami H."/>
        </authorList>
    </citation>
    <scope>NUCLEOTIDE SEQUENCE</scope>
    <source>
        <strain evidence="2">Expedition CK06-06</strain>
    </source>
</reference>
<keyword evidence="1" id="KW-0472">Membrane</keyword>
<keyword evidence="1" id="KW-1133">Transmembrane helix</keyword>
<dbReference type="EMBL" id="BART01020305">
    <property type="protein sequence ID" value="GAH02631.1"/>
    <property type="molecule type" value="Genomic_DNA"/>
</dbReference>
<protein>
    <recommendedName>
        <fullName evidence="3">Type 4 fimbrial biogenesis protein PilV</fullName>
    </recommendedName>
</protein>
<accession>X1C3I7</accession>
<evidence type="ECO:0008006" key="3">
    <source>
        <dbReference type="Google" id="ProtNLM"/>
    </source>
</evidence>
<gene>
    <name evidence="2" type="ORF">S01H4_37758</name>
</gene>
<evidence type="ECO:0000313" key="2">
    <source>
        <dbReference type="EMBL" id="GAH02631.1"/>
    </source>
</evidence>